<dbReference type="Proteomes" id="UP000308037">
    <property type="component" value="Unassembled WGS sequence"/>
</dbReference>
<feature type="domain" description="PEP-utilising enzyme mobile" evidence="18">
    <location>
        <begin position="503"/>
        <end position="571"/>
    </location>
</feature>
<protein>
    <recommendedName>
        <fullName evidence="5 15">Pyruvate kinase</fullName>
        <ecNumber evidence="5 15">2.7.1.40</ecNumber>
    </recommendedName>
</protein>
<comment type="pathway">
    <text evidence="2 16">Carbohydrate degradation; glycolysis; pyruvate from D-glyceraldehyde 3-phosphate: step 5/5.</text>
</comment>
<dbReference type="PRINTS" id="PR01050">
    <property type="entry name" value="PYRUVTKNASE"/>
</dbReference>
<dbReference type="InterPro" id="IPR036918">
    <property type="entry name" value="Pyrv_Knase_C_sf"/>
</dbReference>
<feature type="domain" description="Pyruvate kinase barrel" evidence="17">
    <location>
        <begin position="1"/>
        <end position="319"/>
    </location>
</feature>
<dbReference type="NCBIfam" id="TIGR01064">
    <property type="entry name" value="pyruv_kin"/>
    <property type="match status" value="1"/>
</dbReference>
<evidence type="ECO:0000256" key="14">
    <source>
        <dbReference type="ARBA" id="ARBA00023317"/>
    </source>
</evidence>
<comment type="similarity">
    <text evidence="3">In the C-terminal section; belongs to the PEP-utilizing enzyme family.</text>
</comment>
<evidence type="ECO:0000256" key="2">
    <source>
        <dbReference type="ARBA" id="ARBA00004997"/>
    </source>
</evidence>
<dbReference type="GO" id="GO:0030955">
    <property type="term" value="F:potassium ion binding"/>
    <property type="evidence" value="ECO:0007669"/>
    <property type="project" value="UniProtKB-UniRule"/>
</dbReference>
<evidence type="ECO:0000256" key="3">
    <source>
        <dbReference type="ARBA" id="ARBA00006237"/>
    </source>
</evidence>
<dbReference type="NCBIfam" id="NF004491">
    <property type="entry name" value="PRK05826.1"/>
    <property type="match status" value="1"/>
</dbReference>
<keyword evidence="21" id="KW-1185">Reference proteome</keyword>
<dbReference type="SUPFAM" id="SSF51621">
    <property type="entry name" value="Phosphoenolpyruvate/pyruvate domain"/>
    <property type="match status" value="1"/>
</dbReference>
<evidence type="ECO:0000256" key="13">
    <source>
        <dbReference type="ARBA" id="ARBA00023152"/>
    </source>
</evidence>
<dbReference type="Gene3D" id="3.50.30.10">
    <property type="entry name" value="Phosphohistidine domain"/>
    <property type="match status" value="1"/>
</dbReference>
<dbReference type="Pfam" id="PF00224">
    <property type="entry name" value="PK"/>
    <property type="match status" value="1"/>
</dbReference>
<evidence type="ECO:0000256" key="11">
    <source>
        <dbReference type="ARBA" id="ARBA00022842"/>
    </source>
</evidence>
<dbReference type="Gene3D" id="2.40.33.10">
    <property type="entry name" value="PK beta-barrel domain-like"/>
    <property type="match status" value="1"/>
</dbReference>
<evidence type="ECO:0000259" key="19">
    <source>
        <dbReference type="Pfam" id="PF02887"/>
    </source>
</evidence>
<accession>A0A4U5JQ15</accession>
<evidence type="ECO:0000256" key="8">
    <source>
        <dbReference type="ARBA" id="ARBA00022741"/>
    </source>
</evidence>
<gene>
    <name evidence="20" type="primary">pyk</name>
    <name evidence="20" type="ORF">DM868_04425</name>
</gene>
<evidence type="ECO:0000256" key="10">
    <source>
        <dbReference type="ARBA" id="ARBA00022840"/>
    </source>
</evidence>
<dbReference type="InterPro" id="IPR011037">
    <property type="entry name" value="Pyrv_Knase-like_insert_dom_sf"/>
</dbReference>
<evidence type="ECO:0000256" key="12">
    <source>
        <dbReference type="ARBA" id="ARBA00022958"/>
    </source>
</evidence>
<evidence type="ECO:0000256" key="15">
    <source>
        <dbReference type="NCBIfam" id="TIGR01064"/>
    </source>
</evidence>
<dbReference type="Gene3D" id="3.20.20.60">
    <property type="entry name" value="Phosphoenolpyruvate-binding domains"/>
    <property type="match status" value="1"/>
</dbReference>
<keyword evidence="11 16" id="KW-0460">Magnesium</keyword>
<proteinExistence type="inferred from homology"/>
<dbReference type="InterPro" id="IPR008279">
    <property type="entry name" value="PEP-util_enz_mobile_dom"/>
</dbReference>
<dbReference type="EC" id="2.7.1.40" evidence="5 15"/>
<dbReference type="PANTHER" id="PTHR11817">
    <property type="entry name" value="PYRUVATE KINASE"/>
    <property type="match status" value="1"/>
</dbReference>
<evidence type="ECO:0000256" key="4">
    <source>
        <dbReference type="ARBA" id="ARBA00008663"/>
    </source>
</evidence>
<evidence type="ECO:0000313" key="20">
    <source>
        <dbReference type="EMBL" id="TKR28319.1"/>
    </source>
</evidence>
<dbReference type="SUPFAM" id="SSF52935">
    <property type="entry name" value="PK C-terminal domain-like"/>
    <property type="match status" value="1"/>
</dbReference>
<comment type="cofactor">
    <cofactor evidence="1">
        <name>Mg(2+)</name>
        <dbReference type="ChEBI" id="CHEBI:18420"/>
    </cofactor>
</comment>
<keyword evidence="8" id="KW-0547">Nucleotide-binding</keyword>
<evidence type="ECO:0000259" key="18">
    <source>
        <dbReference type="Pfam" id="PF00391"/>
    </source>
</evidence>
<dbReference type="InterPro" id="IPR036637">
    <property type="entry name" value="Phosphohistidine_dom_sf"/>
</dbReference>
<dbReference type="InterPro" id="IPR040442">
    <property type="entry name" value="Pyrv_kinase-like_dom_sf"/>
</dbReference>
<evidence type="ECO:0000256" key="9">
    <source>
        <dbReference type="ARBA" id="ARBA00022777"/>
    </source>
</evidence>
<comment type="caution">
    <text evidence="20">The sequence shown here is derived from an EMBL/GenBank/DDBJ whole genome shotgun (WGS) entry which is preliminary data.</text>
</comment>
<evidence type="ECO:0000256" key="16">
    <source>
        <dbReference type="RuleBase" id="RU000504"/>
    </source>
</evidence>
<evidence type="ECO:0000313" key="21">
    <source>
        <dbReference type="Proteomes" id="UP000308037"/>
    </source>
</evidence>
<evidence type="ECO:0000256" key="7">
    <source>
        <dbReference type="ARBA" id="ARBA00022723"/>
    </source>
</evidence>
<evidence type="ECO:0000256" key="5">
    <source>
        <dbReference type="ARBA" id="ARBA00012142"/>
    </source>
</evidence>
<dbReference type="EMBL" id="QKNX01000001">
    <property type="protein sequence ID" value="TKR28319.1"/>
    <property type="molecule type" value="Genomic_DNA"/>
</dbReference>
<dbReference type="Pfam" id="PF02887">
    <property type="entry name" value="PK_C"/>
    <property type="match status" value="1"/>
</dbReference>
<dbReference type="GO" id="GO:0004743">
    <property type="term" value="F:pyruvate kinase activity"/>
    <property type="evidence" value="ECO:0007669"/>
    <property type="project" value="UniProtKB-UniRule"/>
</dbReference>
<keyword evidence="9 16" id="KW-0418">Kinase</keyword>
<keyword evidence="12" id="KW-0630">Potassium</keyword>
<dbReference type="Pfam" id="PF00391">
    <property type="entry name" value="PEP-utilizers"/>
    <property type="match status" value="1"/>
</dbReference>
<dbReference type="InterPro" id="IPR001697">
    <property type="entry name" value="Pyr_Knase"/>
</dbReference>
<dbReference type="UniPathway" id="UPA00109">
    <property type="reaction ID" value="UER00188"/>
</dbReference>
<dbReference type="InterPro" id="IPR015806">
    <property type="entry name" value="Pyrv_Knase_insert_dom_sf"/>
</dbReference>
<reference evidence="20 21" key="1">
    <citation type="submission" date="2019-04" db="EMBL/GenBank/DDBJ databases">
        <title>Natronomonas sp. F20-122 a newhaloarchaeon isolated from a saline saltern of Isla Bacuta, Huelva, Spain.</title>
        <authorList>
            <person name="Duran-Viseras A."/>
            <person name="Sanchez-Porro C."/>
            <person name="Ventosa A."/>
        </authorList>
    </citation>
    <scope>NUCLEOTIDE SEQUENCE [LARGE SCALE GENOMIC DNA]</scope>
    <source>
        <strain evidence="20 21">F20-122</strain>
    </source>
</reference>
<keyword evidence="14 20" id="KW-0670">Pyruvate</keyword>
<evidence type="ECO:0000256" key="1">
    <source>
        <dbReference type="ARBA" id="ARBA00001946"/>
    </source>
</evidence>
<keyword evidence="10" id="KW-0067">ATP-binding</keyword>
<dbReference type="NCBIfam" id="NF004978">
    <property type="entry name" value="PRK06354.1"/>
    <property type="match status" value="1"/>
</dbReference>
<evidence type="ECO:0000256" key="6">
    <source>
        <dbReference type="ARBA" id="ARBA00022679"/>
    </source>
</evidence>
<keyword evidence="6 16" id="KW-0808">Transferase</keyword>
<keyword evidence="13 16" id="KW-0324">Glycolysis</keyword>
<name>A0A4U5JQ15_9EURY</name>
<dbReference type="SUPFAM" id="SSF52009">
    <property type="entry name" value="Phosphohistidine domain"/>
    <property type="match status" value="1"/>
</dbReference>
<keyword evidence="7" id="KW-0479">Metal-binding</keyword>
<dbReference type="InterPro" id="IPR015813">
    <property type="entry name" value="Pyrv/PenolPyrv_kinase-like_dom"/>
</dbReference>
<dbReference type="InterPro" id="IPR015793">
    <property type="entry name" value="Pyrv_Knase_brl"/>
</dbReference>
<organism evidence="20 21">
    <name type="scientific">Natronomonas salsuginis</name>
    <dbReference type="NCBI Taxonomy" id="2217661"/>
    <lineage>
        <taxon>Archaea</taxon>
        <taxon>Methanobacteriati</taxon>
        <taxon>Methanobacteriota</taxon>
        <taxon>Stenosarchaea group</taxon>
        <taxon>Halobacteria</taxon>
        <taxon>Halobacteriales</taxon>
        <taxon>Natronomonadaceae</taxon>
        <taxon>Natronomonas</taxon>
    </lineage>
</organism>
<comment type="catalytic activity">
    <reaction evidence="16">
        <text>pyruvate + ATP = phosphoenolpyruvate + ADP + H(+)</text>
        <dbReference type="Rhea" id="RHEA:18157"/>
        <dbReference type="ChEBI" id="CHEBI:15361"/>
        <dbReference type="ChEBI" id="CHEBI:15378"/>
        <dbReference type="ChEBI" id="CHEBI:30616"/>
        <dbReference type="ChEBI" id="CHEBI:58702"/>
        <dbReference type="ChEBI" id="CHEBI:456216"/>
        <dbReference type="EC" id="2.7.1.40"/>
    </reaction>
</comment>
<sequence>MRNVKIVSTLGPASDDRATIRRLADAGMSVARLNASHGTPAGRRALVADVRSVDEGTDTPLAVMLDLRGPEVRTAETDAPTEFASGTAVEFVEGTTVSPERIGLSHSIAAVEPGDTVLLDDGRIETTVERVDGETVLARVDSSGELGSRSGVTTRGVDLDLELIGPEDEASLRLAAEEGVDLVAASFVRDGDDVYEIADALEQFGAPDTPVIAKIERAAAIDNIDGIVDAANGVMVARGDLGVECPLEDVPIIQKRIIRRCVDAGIPVITATEMLESMIRSRRPTRAEASDVANAVFDGTDAVMLSGETAVGEHPVEAVETMAAIAERIEESGEYADTRDSRVPAADRGVRTDAVARSARYLASDVGASAIVAVSESGYTARKAAKFRPSVPIVAATPNDDVRRQLAVSWGIDARYAAYAADADEIIETAVESAVDAGVAASGDTIVVLAGMMSEFPEADVANTLKVHVVAETIATGRAVVAGQVAAPIVRSERGELSEISGGSILVLPADFEGEFDGDVSKIAGIVAADSGLTGYPAIVARELGVPMVSGVTVPATTEDGAVVTVDGERGVVYEGDVTGRARRTE</sequence>
<dbReference type="Gene3D" id="3.40.1380.20">
    <property type="entry name" value="Pyruvate kinase, C-terminal domain"/>
    <property type="match status" value="1"/>
</dbReference>
<dbReference type="OrthoDB" id="56298at2157"/>
<dbReference type="AlphaFoldDB" id="A0A4U5JQ15"/>
<dbReference type="RefSeq" id="WP_137275621.1">
    <property type="nucleotide sequence ID" value="NZ_QKNX01000001.1"/>
</dbReference>
<feature type="domain" description="Pyruvate kinase C-terminal" evidence="19">
    <location>
        <begin position="353"/>
        <end position="468"/>
    </location>
</feature>
<dbReference type="GO" id="GO:0005524">
    <property type="term" value="F:ATP binding"/>
    <property type="evidence" value="ECO:0007669"/>
    <property type="project" value="UniProtKB-KW"/>
</dbReference>
<dbReference type="GO" id="GO:0000287">
    <property type="term" value="F:magnesium ion binding"/>
    <property type="evidence" value="ECO:0007669"/>
    <property type="project" value="UniProtKB-UniRule"/>
</dbReference>
<evidence type="ECO:0000259" key="17">
    <source>
        <dbReference type="Pfam" id="PF00224"/>
    </source>
</evidence>
<dbReference type="GO" id="GO:0016301">
    <property type="term" value="F:kinase activity"/>
    <property type="evidence" value="ECO:0007669"/>
    <property type="project" value="UniProtKB-KW"/>
</dbReference>
<dbReference type="InterPro" id="IPR015795">
    <property type="entry name" value="Pyrv_Knase_C"/>
</dbReference>
<comment type="similarity">
    <text evidence="4 16">Belongs to the pyruvate kinase family.</text>
</comment>
<dbReference type="SUPFAM" id="SSF50800">
    <property type="entry name" value="PK beta-barrel domain-like"/>
    <property type="match status" value="1"/>
</dbReference>